<dbReference type="PANTHER" id="PTHR34819">
    <property type="entry name" value="LARGE CYSTEINE-RICH PERIPLASMIC PROTEIN OMCB"/>
    <property type="match status" value="1"/>
</dbReference>
<feature type="domain" description="DUF11" evidence="2">
    <location>
        <begin position="1145"/>
        <end position="1258"/>
    </location>
</feature>
<dbReference type="PANTHER" id="PTHR34819:SF3">
    <property type="entry name" value="CELL SURFACE PROTEIN"/>
    <property type="match status" value="1"/>
</dbReference>
<organism evidence="3 4">
    <name type="scientific">Neotamlana nanhaiensis</name>
    <dbReference type="NCBI Taxonomy" id="1382798"/>
    <lineage>
        <taxon>Bacteria</taxon>
        <taxon>Pseudomonadati</taxon>
        <taxon>Bacteroidota</taxon>
        <taxon>Flavobacteriia</taxon>
        <taxon>Flavobacteriales</taxon>
        <taxon>Flavobacteriaceae</taxon>
        <taxon>Neotamlana</taxon>
    </lineage>
</organism>
<proteinExistence type="predicted"/>
<evidence type="ECO:0000256" key="1">
    <source>
        <dbReference type="SAM" id="MobiDB-lite"/>
    </source>
</evidence>
<protein>
    <recommendedName>
        <fullName evidence="2">DUF11 domain-containing protein</fullName>
    </recommendedName>
</protein>
<dbReference type="OrthoDB" id="9805017at2"/>
<feature type="region of interest" description="Disordered" evidence="1">
    <location>
        <begin position="1523"/>
        <end position="1564"/>
    </location>
</feature>
<dbReference type="PATRIC" id="fig|1382798.3.peg.2278"/>
<evidence type="ECO:0000259" key="2">
    <source>
        <dbReference type="Pfam" id="PF01345"/>
    </source>
</evidence>
<evidence type="ECO:0000313" key="3">
    <source>
        <dbReference type="EMBL" id="KJD31057.1"/>
    </source>
</evidence>
<name>A0A0D7VZM4_9FLAO</name>
<dbReference type="NCBIfam" id="TIGR01451">
    <property type="entry name" value="B_ant_repeat"/>
    <property type="match status" value="4"/>
</dbReference>
<dbReference type="Proteomes" id="UP000032361">
    <property type="component" value="Unassembled WGS sequence"/>
</dbReference>
<feature type="domain" description="DUF11" evidence="2">
    <location>
        <begin position="1425"/>
        <end position="1537"/>
    </location>
</feature>
<gene>
    <name evidence="3" type="ORF">PK35_16350</name>
</gene>
<feature type="domain" description="DUF11" evidence="2">
    <location>
        <begin position="994"/>
        <end position="1112"/>
    </location>
</feature>
<dbReference type="Pfam" id="PF22352">
    <property type="entry name" value="K319L-like_PKD"/>
    <property type="match status" value="1"/>
</dbReference>
<feature type="compositionally biased region" description="Polar residues" evidence="1">
    <location>
        <begin position="1244"/>
        <end position="1260"/>
    </location>
</feature>
<dbReference type="InterPro" id="IPR013783">
    <property type="entry name" value="Ig-like_fold"/>
</dbReference>
<dbReference type="InterPro" id="IPR001434">
    <property type="entry name" value="OmcB-like_DUF11"/>
</dbReference>
<dbReference type="Pfam" id="PF01345">
    <property type="entry name" value="DUF11"/>
    <property type="match status" value="4"/>
</dbReference>
<feature type="region of interest" description="Disordered" evidence="1">
    <location>
        <begin position="1244"/>
        <end position="1267"/>
    </location>
</feature>
<feature type="non-terminal residue" evidence="3">
    <location>
        <position position="1564"/>
    </location>
</feature>
<dbReference type="Gene3D" id="2.60.40.10">
    <property type="entry name" value="Immunoglobulins"/>
    <property type="match status" value="9"/>
</dbReference>
<comment type="caution">
    <text evidence="3">The sequence shown here is derived from an EMBL/GenBank/DDBJ whole genome shotgun (WGS) entry which is preliminary data.</text>
</comment>
<dbReference type="Gene3D" id="2.60.40.3080">
    <property type="match status" value="1"/>
</dbReference>
<accession>A0A0D7VZM4</accession>
<feature type="compositionally biased region" description="Acidic residues" evidence="1">
    <location>
        <begin position="1102"/>
        <end position="1136"/>
    </location>
</feature>
<evidence type="ECO:0000313" key="4">
    <source>
        <dbReference type="Proteomes" id="UP000032361"/>
    </source>
</evidence>
<dbReference type="STRING" id="1382798.PK35_16350"/>
<feature type="compositionally biased region" description="Acidic residues" evidence="1">
    <location>
        <begin position="1380"/>
        <end position="1414"/>
    </location>
</feature>
<sequence length="1564" mass="161343">MGQHSGLTFPTTYTNLGSGNSGTANINVFDVAGTYTVNFRRRRIGNLLLSCDTANDAINIFISTPISGANAGSPQTFVCGQVGGTIAGSAILPGETSVWSQVSGPDAATIADVYARTTTISGLVPGEYVFRYTVTAGPNCTPPQVSDTSVFVSPLDNSPVEAGANQTVCFNAPVQLAADPGTDSQTGTWTASDPSVVFSDVNDPNAIATGFVLPSTAYTLTWSLLNDYLNCGPAATDDVIITTSADESPTIADAGTDFCFGPGVTTIPNLSGNAPDIDETGTWTQISGPSTVTFTNPNSETSEVTGLIDGQYEFQWEIAYSAPPPNACPSTLDTVEVVVADTNITIDAGPDQLQLCLDPVLLSFTMNATPAPDGGQGTWNLVSGLGGYTVDDVNSPTATFSDLLDGTYVFEWVIDYGNCVASATPDQVTIEVGIPPTQAVIQGGNQVICAATNTNITADPLVNPDAENGTWTVVSGPNTPTIDNPGDNSINVTNLETGSYVFRWTTVGSSPFCPNSSDDVTVDVFAPAAPMADQELCLVSSVFLEATQGTTGIWSIVSVDGDTTPGVIAPYSPTQSPSNSNTANAPVDAGSVYVFEYTTDYAGSGAACNNTEQVTVTVSDGPSEDADAGLDQDICIADTTTASLTAGNIAIPGDVTSEWRLLSQPGGATVGFTTPNNSTTTDVTGLTVPGIYIVELNFVTGFCTDNADIVRIEVFEAPTPVEAGPNQPLACQQNTQLNATTPTVGIGQWTFENPGDDPSGGIVIIDSPNNPQTTLSNIPDDIGNDGVDDVYVLTWTVTSGPLTSGACAPQSDTVTLTYTGAPPSQAIAGPDQEYCDNTQAFLDATPLAVGTGTWTQTAGAPATITAPNNPKSLVLGLSAGTYQFTWTAVGGGCTSVDTMEILIYSDPITAEAGPDQSLPQFSAVTLDATPATSGIGTWTQVSGPSTVNFINENDPTTTVAGTTVGTYVFRWTVSNGTCSDASDDVTITINPISDLELTKTVSNSNVNVGDIVTFTVSIFNNDANATNADATGVNVEDVLPLGFSLVSGTVSNSGTFDLGTQTITWTNLSIANGDTLNLTFDATVNATGSYVNSAQITASDNLDPDSDPNTDATVDEDNADGDDNPNTGGDDDDEDTASVTIQSADLSLQKTVLPTSVSVGDTVVFTITVSNGGADTATNVEVVDQLPSGYAYQSDDASGNYNPATGVWTTGSVTAALDQVLNITAIVNAPSGTLNEYLNIAEITNSDQADPNSTPNNDNGDQSEDDEDNAEITLELADLQITKSVLPLSGSVGDTVTFSIFLENFGPGDATGVAIEDLLPSGFDVVPGTISNSGVFILGNKSIVWSNLDLGNGLSRTLTYDAIVNDSGNYTNNVQITASDLDDPDSDPTTDATVDEDNADGDNDPTTGGDDDDEDTVTFIIEEADLNLAKTVMPSNATVGDTVTFTIIVDNDGANDATNVEVVDQLPAGFTYVGDDSSGDYDSATGLWTIATITNGSSATLNITATVNAPTGAAGEYNNIAEITASDQVDPDSDVNNDDGDQSEDDEDNAELTLDTSDLSISKA</sequence>
<feature type="compositionally biased region" description="Polar residues" evidence="1">
    <location>
        <begin position="1554"/>
        <end position="1564"/>
    </location>
</feature>
<feature type="region of interest" description="Disordered" evidence="1">
    <location>
        <begin position="1097"/>
        <end position="1136"/>
    </location>
</feature>
<dbReference type="EMBL" id="JTDV01000019">
    <property type="protein sequence ID" value="KJD31057.1"/>
    <property type="molecule type" value="Genomic_DNA"/>
</dbReference>
<feature type="region of interest" description="Disordered" evidence="1">
    <location>
        <begin position="1376"/>
        <end position="1414"/>
    </location>
</feature>
<dbReference type="InterPro" id="IPR047589">
    <property type="entry name" value="DUF11_rpt"/>
</dbReference>
<keyword evidence="4" id="KW-1185">Reference proteome</keyword>
<reference evidence="3 4" key="1">
    <citation type="journal article" date="2015" name="Antonie Van Leeuwenhoek">
        <title>Tamlana nanhaiensis sp. nov., isolated from surface seawater collected from the South China Sea.</title>
        <authorList>
            <person name="Liu X."/>
            <person name="Lai Q."/>
            <person name="Du Y."/>
            <person name="Li G."/>
            <person name="Sun F."/>
            <person name="Shao Z."/>
        </authorList>
    </citation>
    <scope>NUCLEOTIDE SEQUENCE [LARGE SCALE GENOMIC DNA]</scope>
    <source>
        <strain evidence="3 4">FHC16</strain>
    </source>
</reference>
<dbReference type="InterPro" id="IPR051172">
    <property type="entry name" value="Chlamydia_OmcB"/>
</dbReference>
<feature type="compositionally biased region" description="Acidic residues" evidence="1">
    <location>
        <begin position="1529"/>
        <end position="1550"/>
    </location>
</feature>
<feature type="domain" description="DUF11" evidence="2">
    <location>
        <begin position="1278"/>
        <end position="1387"/>
    </location>
</feature>